<dbReference type="SUPFAM" id="SSF52242">
    <property type="entry name" value="Cobalamin (vitamin B12)-binding domain"/>
    <property type="match status" value="1"/>
</dbReference>
<dbReference type="CDD" id="cd02070">
    <property type="entry name" value="corrinoid_protein_B12-BD"/>
    <property type="match status" value="1"/>
</dbReference>
<dbReference type="PROSITE" id="PS51332">
    <property type="entry name" value="B12_BINDING"/>
    <property type="match status" value="1"/>
</dbReference>
<dbReference type="GO" id="GO:0031419">
    <property type="term" value="F:cobalamin binding"/>
    <property type="evidence" value="ECO:0007669"/>
    <property type="project" value="InterPro"/>
</dbReference>
<feature type="domain" description="B12-binding" evidence="4">
    <location>
        <begin position="89"/>
        <end position="220"/>
    </location>
</feature>
<dbReference type="GO" id="GO:0046653">
    <property type="term" value="P:tetrahydrofolate metabolic process"/>
    <property type="evidence" value="ECO:0007669"/>
    <property type="project" value="TreeGrafter"/>
</dbReference>
<dbReference type="GO" id="GO:0046872">
    <property type="term" value="F:metal ion binding"/>
    <property type="evidence" value="ECO:0007669"/>
    <property type="project" value="UniProtKB-KW"/>
</dbReference>
<dbReference type="OrthoDB" id="9803687at2"/>
<evidence type="ECO:0000256" key="1">
    <source>
        <dbReference type="ARBA" id="ARBA00010854"/>
    </source>
</evidence>
<dbReference type="PROSITE" id="PS51337">
    <property type="entry name" value="B12_BINDING_NTER"/>
    <property type="match status" value="1"/>
</dbReference>
<reference evidence="6 7" key="1">
    <citation type="submission" date="2016-09" db="EMBL/GenBank/DDBJ databases">
        <title>Genomic analysis reveals versatility of anaerobic energy metabolism of Geosporobacter ferrireducens IRF9 of phylum Firmicutes.</title>
        <authorList>
            <person name="Kim S.-J."/>
        </authorList>
    </citation>
    <scope>NUCLEOTIDE SEQUENCE [LARGE SCALE GENOMIC DNA]</scope>
    <source>
        <strain evidence="6 7">IRF9</strain>
    </source>
</reference>
<dbReference type="PANTHER" id="PTHR45833:SF1">
    <property type="entry name" value="METHIONINE SYNTHASE"/>
    <property type="match status" value="1"/>
</dbReference>
<keyword evidence="7" id="KW-1185">Reference proteome</keyword>
<gene>
    <name evidence="6" type="ORF">Gferi_19925</name>
</gene>
<sequence length="220" mass="23986">MNDIIDQIQQGLWEGNAQLVKEKTEHAISCGINPKNIIQQGLLPMMKSIGQKFREGEIFIPDVLMSSRAMHACLYALRPSLTISNQVTKGVIVFGTVAGDLHDIGKNMVAMMLEGEGYTVIDLGIDVPTTEFISAVEIHKPDVLAMSALLTTTMIELREVVTMLKQKGLRDQVKIMIGGGPVTSEFARAIEADAYASDSFGAIEVVKDLITGKEDFFTIA</sequence>
<feature type="domain" description="B12-binding N-terminal" evidence="5">
    <location>
        <begin position="1"/>
        <end position="89"/>
    </location>
</feature>
<keyword evidence="2" id="KW-0479">Metal-binding</keyword>
<dbReference type="Pfam" id="PF02310">
    <property type="entry name" value="B12-binding"/>
    <property type="match status" value="1"/>
</dbReference>
<keyword evidence="3" id="KW-0170">Cobalt</keyword>
<dbReference type="InterPro" id="IPR003759">
    <property type="entry name" value="Cbl-bd_cap"/>
</dbReference>
<accession>A0A1D8GL19</accession>
<keyword evidence="6" id="KW-0489">Methyltransferase</keyword>
<dbReference type="Gene3D" id="1.10.1240.10">
    <property type="entry name" value="Methionine synthase domain"/>
    <property type="match status" value="1"/>
</dbReference>
<dbReference type="InterPro" id="IPR050554">
    <property type="entry name" value="Met_Synthase/Corrinoid"/>
</dbReference>
<dbReference type="InterPro" id="IPR006158">
    <property type="entry name" value="Cobalamin-bd"/>
</dbReference>
<dbReference type="SUPFAM" id="SSF47644">
    <property type="entry name" value="Methionine synthase domain"/>
    <property type="match status" value="1"/>
</dbReference>
<dbReference type="InterPro" id="IPR036594">
    <property type="entry name" value="Meth_synthase_dom"/>
</dbReference>
<dbReference type="Proteomes" id="UP000095743">
    <property type="component" value="Chromosome"/>
</dbReference>
<evidence type="ECO:0000259" key="4">
    <source>
        <dbReference type="PROSITE" id="PS51332"/>
    </source>
</evidence>
<dbReference type="PANTHER" id="PTHR45833">
    <property type="entry name" value="METHIONINE SYNTHASE"/>
    <property type="match status" value="1"/>
</dbReference>
<proteinExistence type="inferred from homology"/>
<dbReference type="GO" id="GO:0008705">
    <property type="term" value="F:methionine synthase activity"/>
    <property type="evidence" value="ECO:0007669"/>
    <property type="project" value="TreeGrafter"/>
</dbReference>
<dbReference type="Gene3D" id="3.40.50.280">
    <property type="entry name" value="Cobalamin-binding domain"/>
    <property type="match status" value="1"/>
</dbReference>
<keyword evidence="6" id="KW-0808">Transferase</keyword>
<dbReference type="InterPro" id="IPR036724">
    <property type="entry name" value="Cobalamin-bd_sf"/>
</dbReference>
<dbReference type="GO" id="GO:0050667">
    <property type="term" value="P:homocysteine metabolic process"/>
    <property type="evidence" value="ECO:0007669"/>
    <property type="project" value="TreeGrafter"/>
</dbReference>
<dbReference type="STRING" id="1424294.Gferi_19925"/>
<dbReference type="Pfam" id="PF02607">
    <property type="entry name" value="B12-binding_2"/>
    <property type="match status" value="1"/>
</dbReference>
<dbReference type="GO" id="GO:0032259">
    <property type="term" value="P:methylation"/>
    <property type="evidence" value="ECO:0007669"/>
    <property type="project" value="UniProtKB-KW"/>
</dbReference>
<evidence type="ECO:0000313" key="7">
    <source>
        <dbReference type="Proteomes" id="UP000095743"/>
    </source>
</evidence>
<dbReference type="EMBL" id="CP017269">
    <property type="protein sequence ID" value="AOT71601.1"/>
    <property type="molecule type" value="Genomic_DNA"/>
</dbReference>
<evidence type="ECO:0000256" key="2">
    <source>
        <dbReference type="ARBA" id="ARBA00022723"/>
    </source>
</evidence>
<evidence type="ECO:0000259" key="5">
    <source>
        <dbReference type="PROSITE" id="PS51337"/>
    </source>
</evidence>
<organism evidence="6 7">
    <name type="scientific">Geosporobacter ferrireducens</name>
    <dbReference type="NCBI Taxonomy" id="1424294"/>
    <lineage>
        <taxon>Bacteria</taxon>
        <taxon>Bacillati</taxon>
        <taxon>Bacillota</taxon>
        <taxon>Clostridia</taxon>
        <taxon>Peptostreptococcales</taxon>
        <taxon>Thermotaleaceae</taxon>
        <taxon>Geosporobacter</taxon>
    </lineage>
</organism>
<comment type="similarity">
    <text evidence="1">Belongs to the methylamine corrinoid protein family.</text>
</comment>
<dbReference type="GO" id="GO:0005829">
    <property type="term" value="C:cytosol"/>
    <property type="evidence" value="ECO:0007669"/>
    <property type="project" value="TreeGrafter"/>
</dbReference>
<evidence type="ECO:0000256" key="3">
    <source>
        <dbReference type="ARBA" id="ARBA00023285"/>
    </source>
</evidence>
<dbReference type="SMART" id="SM01018">
    <property type="entry name" value="B12-binding_2"/>
    <property type="match status" value="1"/>
</dbReference>
<dbReference type="FunFam" id="3.40.50.280:FF:000003">
    <property type="entry name" value="Dimethylamine methyltransferase corrinoid protein"/>
    <property type="match status" value="1"/>
</dbReference>
<name>A0A1D8GL19_9FIRM</name>
<dbReference type="AlphaFoldDB" id="A0A1D8GL19"/>
<dbReference type="KEGG" id="gfe:Gferi_19925"/>
<dbReference type="RefSeq" id="WP_069979616.1">
    <property type="nucleotide sequence ID" value="NZ_CP017269.1"/>
</dbReference>
<protein>
    <submittedName>
        <fullName evidence="6">Methyltransferase</fullName>
    </submittedName>
</protein>
<evidence type="ECO:0000313" key="6">
    <source>
        <dbReference type="EMBL" id="AOT71601.1"/>
    </source>
</evidence>